<dbReference type="Proteomes" id="UP000585609">
    <property type="component" value="Unassembled WGS sequence"/>
</dbReference>
<name>A0A6V8NVU5_9ACTN</name>
<gene>
    <name evidence="1" type="ORF">HKBW3S09_01754</name>
</gene>
<proteinExistence type="predicted"/>
<evidence type="ECO:0000313" key="2">
    <source>
        <dbReference type="Proteomes" id="UP000585609"/>
    </source>
</evidence>
<accession>A0A6V8NVU5</accession>
<comment type="caution">
    <text evidence="1">The sequence shown here is derived from an EMBL/GenBank/DDBJ whole genome shotgun (WGS) entry which is preliminary data.</text>
</comment>
<sequence length="76" mass="8736">MADRRDIKIENKGNLHSYGGYVPYYNLVPLDEIIAETFGVKSGSKKVKEEYEKLIKIFGNELKILLEIPIKEIHSV</sequence>
<dbReference type="PANTHER" id="PTHR40084:SF1">
    <property type="entry name" value="PHOSPHOTRANSFERASE"/>
    <property type="match status" value="1"/>
</dbReference>
<dbReference type="EMBL" id="BLRW01000457">
    <property type="protein sequence ID" value="GFP24287.1"/>
    <property type="molecule type" value="Genomic_DNA"/>
</dbReference>
<organism evidence="1 2">
    <name type="scientific">Candidatus Hakubella thermalkaliphila</name>
    <dbReference type="NCBI Taxonomy" id="2754717"/>
    <lineage>
        <taxon>Bacteria</taxon>
        <taxon>Bacillati</taxon>
        <taxon>Actinomycetota</taxon>
        <taxon>Actinomycetota incertae sedis</taxon>
        <taxon>Candidatus Hakubellales</taxon>
        <taxon>Candidatus Hakubellaceae</taxon>
        <taxon>Candidatus Hakubella</taxon>
    </lineage>
</organism>
<evidence type="ECO:0000313" key="1">
    <source>
        <dbReference type="EMBL" id="GFP24287.1"/>
    </source>
</evidence>
<dbReference type="PANTHER" id="PTHR40084">
    <property type="entry name" value="PHOSPHOHYDROLASE, PHP FAMILY"/>
    <property type="match status" value="1"/>
</dbReference>
<reference evidence="1 2" key="1">
    <citation type="journal article" date="2020" name="Front. Microbiol.">
        <title>Single-cell genomics of novel Actinobacteria with the Wood-Ljungdahl pathway discovered in a serpentinizing system.</title>
        <authorList>
            <person name="Merino N."/>
            <person name="Kawai M."/>
            <person name="Boyd E.S."/>
            <person name="Colman D.R."/>
            <person name="McGlynn S.E."/>
            <person name="Nealson K.H."/>
            <person name="Kurokawa K."/>
            <person name="Hongoh Y."/>
        </authorList>
    </citation>
    <scope>NUCLEOTIDE SEQUENCE [LARGE SCALE GENOMIC DNA]</scope>
    <source>
        <strain evidence="1 2">S09_30</strain>
    </source>
</reference>
<protein>
    <submittedName>
        <fullName evidence="1">Uncharacterized protein</fullName>
    </submittedName>
</protein>
<dbReference type="AlphaFoldDB" id="A0A6V8NVU5"/>
<feature type="non-terminal residue" evidence="1">
    <location>
        <position position="76"/>
    </location>
</feature>